<comment type="caution">
    <text evidence="2">The sequence shown here is derived from an EMBL/GenBank/DDBJ whole genome shotgun (WGS) entry which is preliminary data.</text>
</comment>
<feature type="transmembrane region" description="Helical" evidence="1">
    <location>
        <begin position="123"/>
        <end position="147"/>
    </location>
</feature>
<feature type="transmembrane region" description="Helical" evidence="1">
    <location>
        <begin position="49"/>
        <end position="74"/>
    </location>
</feature>
<gene>
    <name evidence="2" type="ORF">DZC73_02810</name>
</gene>
<sequence>MNTFKTLLLREWMQHHKGWLAVMIAPIVLILGVYVFSKLAKVEVGQTPMNVPSVLMVGSVLAVTFMVFAITWTVTVMQAPGMARRDHQDRSVEFWASLPVSHTASVAAMVLMQLLLIPLLGLLVGYVGSLLVGVVGVAVTSGLSGFGEVPWSGILSGSLATLAYMVLGITLSMLWLSPIVLVAMAASAWLKRWGVPALVAGLAGSDVLLDKFYGITLIGDTLKGVWVNALYSIVHKGHPIVAQSNQPVADLNHWPVDAAQLVEGVGMSLANLAQPLFLFVLVTAAAAFAALVLRRSRG</sequence>
<feature type="transmembrane region" description="Helical" evidence="1">
    <location>
        <begin position="94"/>
        <end position="117"/>
    </location>
</feature>
<evidence type="ECO:0000313" key="3">
    <source>
        <dbReference type="Proteomes" id="UP000267464"/>
    </source>
</evidence>
<organism evidence="2 3">
    <name type="scientific">Piscinibacter terrae</name>
    <dbReference type="NCBI Taxonomy" id="2496871"/>
    <lineage>
        <taxon>Bacteria</taxon>
        <taxon>Pseudomonadati</taxon>
        <taxon>Pseudomonadota</taxon>
        <taxon>Betaproteobacteria</taxon>
        <taxon>Burkholderiales</taxon>
        <taxon>Sphaerotilaceae</taxon>
        <taxon>Piscinibacter</taxon>
    </lineage>
</organism>
<feature type="transmembrane region" description="Helical" evidence="1">
    <location>
        <begin position="272"/>
        <end position="293"/>
    </location>
</feature>
<evidence type="ECO:0000256" key="1">
    <source>
        <dbReference type="SAM" id="Phobius"/>
    </source>
</evidence>
<protein>
    <submittedName>
        <fullName evidence="2">Uncharacterized protein</fullName>
    </submittedName>
</protein>
<dbReference type="AlphaFoldDB" id="A0A3N7HY60"/>
<keyword evidence="1" id="KW-0472">Membrane</keyword>
<reference evidence="2 3" key="2">
    <citation type="submission" date="2018-12" db="EMBL/GenBank/DDBJ databases">
        <title>Rhizobacter gummiphilus sp. nov., a rubber-degrading bacterium isolated from the soil of a botanical garden in Japan.</title>
        <authorList>
            <person name="Shunsuke S.S."/>
        </authorList>
    </citation>
    <scope>NUCLEOTIDE SEQUENCE [LARGE SCALE GENOMIC DNA]</scope>
    <source>
        <strain evidence="2 3">S-16</strain>
    </source>
</reference>
<dbReference type="EMBL" id="QUSW01000001">
    <property type="protein sequence ID" value="RQP26001.1"/>
    <property type="molecule type" value="Genomic_DNA"/>
</dbReference>
<accession>A0A3N7HY60</accession>
<proteinExistence type="predicted"/>
<dbReference type="RefSeq" id="WP_124538670.1">
    <property type="nucleotide sequence ID" value="NZ_QUSW01000001.1"/>
</dbReference>
<name>A0A3N7HY60_9BURK</name>
<keyword evidence="3" id="KW-1185">Reference proteome</keyword>
<evidence type="ECO:0000313" key="2">
    <source>
        <dbReference type="EMBL" id="RQP26001.1"/>
    </source>
</evidence>
<dbReference type="OrthoDB" id="8903324at2"/>
<keyword evidence="1" id="KW-1133">Transmembrane helix</keyword>
<dbReference type="Proteomes" id="UP000267464">
    <property type="component" value="Unassembled WGS sequence"/>
</dbReference>
<keyword evidence="1" id="KW-0812">Transmembrane</keyword>
<feature type="transmembrane region" description="Helical" evidence="1">
    <location>
        <begin position="20"/>
        <end position="37"/>
    </location>
</feature>
<feature type="transmembrane region" description="Helical" evidence="1">
    <location>
        <begin position="159"/>
        <end position="190"/>
    </location>
</feature>
<reference evidence="2 3" key="1">
    <citation type="submission" date="2018-08" db="EMBL/GenBank/DDBJ databases">
        <authorList>
            <person name="Khan S.A."/>
            <person name="Jeon C.O."/>
            <person name="Chun B.H."/>
            <person name="Jeong S.E."/>
        </authorList>
    </citation>
    <scope>NUCLEOTIDE SEQUENCE [LARGE SCALE GENOMIC DNA]</scope>
    <source>
        <strain evidence="2 3">S-16</strain>
    </source>
</reference>